<keyword evidence="8" id="KW-0414">Isoprene biosynthesis</keyword>
<evidence type="ECO:0000256" key="11">
    <source>
        <dbReference type="ARBA" id="ARBA00049399"/>
    </source>
</evidence>
<comment type="cofactor">
    <cofactor evidence="1">
        <name>Mg(2+)</name>
        <dbReference type="ChEBI" id="CHEBI:18420"/>
    </cofactor>
</comment>
<protein>
    <recommendedName>
        <fullName evidence="4">Farnesyl diphosphate synthase</fullName>
        <ecNumber evidence="3">2.5.1.10</ecNumber>
    </recommendedName>
    <alternativeName>
        <fullName evidence="10">(2E,6E)-farnesyl diphosphate synthase</fullName>
    </alternativeName>
    <alternativeName>
        <fullName evidence="9">Geranyltranstransferase</fullName>
    </alternativeName>
</protein>
<dbReference type="PANTHER" id="PTHR43281">
    <property type="entry name" value="FARNESYL DIPHOSPHATE SYNTHASE"/>
    <property type="match status" value="1"/>
</dbReference>
<dbReference type="FunFam" id="1.10.600.10:FF:000001">
    <property type="entry name" value="Geranylgeranyl diphosphate synthase"/>
    <property type="match status" value="1"/>
</dbReference>
<evidence type="ECO:0000256" key="5">
    <source>
        <dbReference type="ARBA" id="ARBA00022679"/>
    </source>
</evidence>
<dbReference type="PROSITE" id="PS00444">
    <property type="entry name" value="POLYPRENYL_SYNTHASE_2"/>
    <property type="match status" value="1"/>
</dbReference>
<organism evidence="13 14">
    <name type="scientific">Melghirimyces thermohalophilus</name>
    <dbReference type="NCBI Taxonomy" id="1236220"/>
    <lineage>
        <taxon>Bacteria</taxon>
        <taxon>Bacillati</taxon>
        <taxon>Bacillota</taxon>
        <taxon>Bacilli</taxon>
        <taxon>Bacillales</taxon>
        <taxon>Thermoactinomycetaceae</taxon>
        <taxon>Melghirimyces</taxon>
    </lineage>
</organism>
<dbReference type="GO" id="GO:0046872">
    <property type="term" value="F:metal ion binding"/>
    <property type="evidence" value="ECO:0007669"/>
    <property type="project" value="UniProtKB-KW"/>
</dbReference>
<keyword evidence="5 12" id="KW-0808">Transferase</keyword>
<evidence type="ECO:0000256" key="2">
    <source>
        <dbReference type="ARBA" id="ARBA00006706"/>
    </source>
</evidence>
<dbReference type="Gene3D" id="1.10.600.10">
    <property type="entry name" value="Farnesyl Diphosphate Synthase"/>
    <property type="match status" value="1"/>
</dbReference>
<accession>A0A1G6QAT7</accession>
<reference evidence="13 14" key="1">
    <citation type="submission" date="2016-10" db="EMBL/GenBank/DDBJ databases">
        <authorList>
            <person name="de Groot N.N."/>
        </authorList>
    </citation>
    <scope>NUCLEOTIDE SEQUENCE [LARGE SCALE GENOMIC DNA]</scope>
    <source>
        <strain evidence="13 14">DSM 45514</strain>
    </source>
</reference>
<dbReference type="InterPro" id="IPR000092">
    <property type="entry name" value="Polyprenyl_synt"/>
</dbReference>
<dbReference type="AlphaFoldDB" id="A0A1G6QAT7"/>
<evidence type="ECO:0000256" key="6">
    <source>
        <dbReference type="ARBA" id="ARBA00022723"/>
    </source>
</evidence>
<evidence type="ECO:0000313" key="14">
    <source>
        <dbReference type="Proteomes" id="UP000199387"/>
    </source>
</evidence>
<evidence type="ECO:0000256" key="10">
    <source>
        <dbReference type="ARBA" id="ARBA00032873"/>
    </source>
</evidence>
<dbReference type="PANTHER" id="PTHR43281:SF1">
    <property type="entry name" value="FARNESYL DIPHOSPHATE SYNTHASE"/>
    <property type="match status" value="1"/>
</dbReference>
<evidence type="ECO:0000256" key="12">
    <source>
        <dbReference type="RuleBase" id="RU004466"/>
    </source>
</evidence>
<evidence type="ECO:0000256" key="7">
    <source>
        <dbReference type="ARBA" id="ARBA00022842"/>
    </source>
</evidence>
<dbReference type="Pfam" id="PF00348">
    <property type="entry name" value="polyprenyl_synt"/>
    <property type="match status" value="1"/>
</dbReference>
<evidence type="ECO:0000256" key="4">
    <source>
        <dbReference type="ARBA" id="ARBA00015100"/>
    </source>
</evidence>
<evidence type="ECO:0000256" key="8">
    <source>
        <dbReference type="ARBA" id="ARBA00023229"/>
    </source>
</evidence>
<evidence type="ECO:0000256" key="1">
    <source>
        <dbReference type="ARBA" id="ARBA00001946"/>
    </source>
</evidence>
<keyword evidence="7" id="KW-0460">Magnesium</keyword>
<dbReference type="PROSITE" id="PS00723">
    <property type="entry name" value="POLYPRENYL_SYNTHASE_1"/>
    <property type="match status" value="1"/>
</dbReference>
<evidence type="ECO:0000313" key="13">
    <source>
        <dbReference type="EMBL" id="SDC89024.1"/>
    </source>
</evidence>
<name>A0A1G6QAT7_9BACL</name>
<dbReference type="GO" id="GO:0005737">
    <property type="term" value="C:cytoplasm"/>
    <property type="evidence" value="ECO:0007669"/>
    <property type="project" value="UniProtKB-ARBA"/>
</dbReference>
<keyword evidence="14" id="KW-1185">Reference proteome</keyword>
<dbReference type="EMBL" id="FMZA01000020">
    <property type="protein sequence ID" value="SDC89024.1"/>
    <property type="molecule type" value="Genomic_DNA"/>
</dbReference>
<evidence type="ECO:0000256" key="3">
    <source>
        <dbReference type="ARBA" id="ARBA00012439"/>
    </source>
</evidence>
<dbReference type="GO" id="GO:0004337">
    <property type="term" value="F:(2E,6E)-farnesyl diphosphate synthase activity"/>
    <property type="evidence" value="ECO:0007669"/>
    <property type="project" value="UniProtKB-EC"/>
</dbReference>
<dbReference type="STRING" id="1236220.SAMN04488112_12051"/>
<dbReference type="Proteomes" id="UP000199387">
    <property type="component" value="Unassembled WGS sequence"/>
</dbReference>
<gene>
    <name evidence="13" type="ORF">SAMN04488112_12051</name>
</gene>
<dbReference type="GO" id="GO:0016114">
    <property type="term" value="P:terpenoid biosynthetic process"/>
    <property type="evidence" value="ECO:0007669"/>
    <property type="project" value="UniProtKB-ARBA"/>
</dbReference>
<sequence>MREIEGYLEEKAKTVEHHLAAYLKDIPGTLGESMNYSLLAGGKRLRPILVLAAADALGGSEEAALPFACAIEMIHTYSLIHDDLPAMDDDDFRRGSLTNHKVYGEAMAILAGDALLTKAFGVMAEGALNTGLDGKAALRLIQECAARVGAEGMVGGQVKDIEAEGRAVSLKELHDIHRSKTGDLITFSVRAGAIVAGACAKELEALTGYAERLGLAFQIGDDVLNVIGDRDKMGKPVGSDVEKKKSTYAALQGLDVSKKQVRTLVEEAKNLVSSVEGIRPDYLLGIADYLLDRER</sequence>
<comment type="catalytic activity">
    <reaction evidence="11">
        <text>isopentenyl diphosphate + (2E)-geranyl diphosphate = (2E,6E)-farnesyl diphosphate + diphosphate</text>
        <dbReference type="Rhea" id="RHEA:19361"/>
        <dbReference type="ChEBI" id="CHEBI:33019"/>
        <dbReference type="ChEBI" id="CHEBI:58057"/>
        <dbReference type="ChEBI" id="CHEBI:128769"/>
        <dbReference type="ChEBI" id="CHEBI:175763"/>
        <dbReference type="EC" id="2.5.1.10"/>
    </reaction>
</comment>
<proteinExistence type="inferred from homology"/>
<dbReference type="EC" id="2.5.1.10" evidence="3"/>
<dbReference type="SUPFAM" id="SSF48576">
    <property type="entry name" value="Terpenoid synthases"/>
    <property type="match status" value="1"/>
</dbReference>
<keyword evidence="6" id="KW-0479">Metal-binding</keyword>
<dbReference type="RefSeq" id="WP_091572296.1">
    <property type="nucleotide sequence ID" value="NZ_FMZA01000020.1"/>
</dbReference>
<dbReference type="InterPro" id="IPR033749">
    <property type="entry name" value="Polyprenyl_synt_CS"/>
</dbReference>
<comment type="similarity">
    <text evidence="2 12">Belongs to the FPP/GGPP synthase family.</text>
</comment>
<dbReference type="SFLD" id="SFLDG01017">
    <property type="entry name" value="Polyprenyl_Transferase_Like"/>
    <property type="match status" value="1"/>
</dbReference>
<dbReference type="InterPro" id="IPR053378">
    <property type="entry name" value="Prenyl_diphosphate_synthase"/>
</dbReference>
<dbReference type="NCBIfam" id="NF045485">
    <property type="entry name" value="FPPsyn"/>
    <property type="match status" value="1"/>
</dbReference>
<evidence type="ECO:0000256" key="9">
    <source>
        <dbReference type="ARBA" id="ARBA00032380"/>
    </source>
</evidence>
<dbReference type="InterPro" id="IPR008949">
    <property type="entry name" value="Isoprenoid_synthase_dom_sf"/>
</dbReference>
<dbReference type="OrthoDB" id="9805316at2"/>
<dbReference type="CDD" id="cd00685">
    <property type="entry name" value="Trans_IPPS_HT"/>
    <property type="match status" value="1"/>
</dbReference>
<dbReference type="SFLD" id="SFLDS00005">
    <property type="entry name" value="Isoprenoid_Synthase_Type_I"/>
    <property type="match status" value="1"/>
</dbReference>